<dbReference type="STRING" id="391735.Veis_2692"/>
<dbReference type="eggNOG" id="ENOG5031BPJ">
    <property type="taxonomic scope" value="Bacteria"/>
</dbReference>
<evidence type="ECO:0000313" key="1">
    <source>
        <dbReference type="EMBL" id="ABM58434.1"/>
    </source>
</evidence>
<proteinExistence type="predicted"/>
<reference evidence="2" key="1">
    <citation type="submission" date="2006-12" db="EMBL/GenBank/DDBJ databases">
        <title>Complete sequence of chromosome 1 of Verminephrobacter eiseniae EF01-2.</title>
        <authorList>
            <person name="Copeland A."/>
            <person name="Lucas S."/>
            <person name="Lapidus A."/>
            <person name="Barry K."/>
            <person name="Detter J.C."/>
            <person name="Glavina del Rio T."/>
            <person name="Dalin E."/>
            <person name="Tice H."/>
            <person name="Pitluck S."/>
            <person name="Chertkov O."/>
            <person name="Brettin T."/>
            <person name="Bruce D."/>
            <person name="Han C."/>
            <person name="Tapia R."/>
            <person name="Gilna P."/>
            <person name="Schmutz J."/>
            <person name="Larimer F."/>
            <person name="Land M."/>
            <person name="Hauser L."/>
            <person name="Kyrpides N."/>
            <person name="Kim E."/>
            <person name="Stahl D."/>
            <person name="Richardson P."/>
        </authorList>
    </citation>
    <scope>NUCLEOTIDE SEQUENCE [LARGE SCALE GENOMIC DNA]</scope>
    <source>
        <strain evidence="2">EF01-2</strain>
    </source>
</reference>
<name>A1WLC7_VEREI</name>
<protein>
    <submittedName>
        <fullName evidence="1">Uncharacterized protein</fullName>
    </submittedName>
</protein>
<organism evidence="1 2">
    <name type="scientific">Verminephrobacter eiseniae (strain EF01-2)</name>
    <dbReference type="NCBI Taxonomy" id="391735"/>
    <lineage>
        <taxon>Bacteria</taxon>
        <taxon>Pseudomonadati</taxon>
        <taxon>Pseudomonadota</taxon>
        <taxon>Betaproteobacteria</taxon>
        <taxon>Burkholderiales</taxon>
        <taxon>Comamonadaceae</taxon>
        <taxon>Verminephrobacter</taxon>
    </lineage>
</organism>
<dbReference type="OrthoDB" id="571278at2"/>
<dbReference type="Proteomes" id="UP000000374">
    <property type="component" value="Chromosome"/>
</dbReference>
<accession>A1WLC7</accession>
<keyword evidence="2" id="KW-1185">Reference proteome</keyword>
<evidence type="ECO:0000313" key="2">
    <source>
        <dbReference type="Proteomes" id="UP000000374"/>
    </source>
</evidence>
<dbReference type="KEGG" id="vei:Veis_2692"/>
<dbReference type="HOGENOM" id="CLU_2453788_0_0_4"/>
<gene>
    <name evidence="1" type="ordered locus">Veis_2692</name>
</gene>
<dbReference type="GeneID" id="76461201"/>
<dbReference type="EMBL" id="CP000542">
    <property type="protein sequence ID" value="ABM58434.1"/>
    <property type="molecule type" value="Genomic_DNA"/>
</dbReference>
<dbReference type="AlphaFoldDB" id="A1WLC7"/>
<sequence>MSNNPSPDIPPHPDEINGLVHHFIERYDLWQADGCAAAREYLLTCYARIDGHYEQLRAWAEHMEQARQLAASFMQSSAYHDLVLRAFLI</sequence>
<dbReference type="RefSeq" id="WP_011810433.1">
    <property type="nucleotide sequence ID" value="NC_008786.1"/>
</dbReference>